<dbReference type="PhylomeDB" id="E9FW13"/>
<dbReference type="OrthoDB" id="340681at2759"/>
<dbReference type="OMA" id="MVQFPLR"/>
<dbReference type="FunCoup" id="E9FW13">
    <property type="interactions" value="1438"/>
</dbReference>
<dbReference type="InterPro" id="IPR006886">
    <property type="entry name" value="RNA_pol_III_Rpc5"/>
</dbReference>
<dbReference type="EMBL" id="GL732525">
    <property type="protein sequence ID" value="EFX88642.1"/>
    <property type="molecule type" value="Genomic_DNA"/>
</dbReference>
<feature type="region of interest" description="Disordered" evidence="1">
    <location>
        <begin position="151"/>
        <end position="170"/>
    </location>
</feature>
<evidence type="ECO:0000313" key="3">
    <source>
        <dbReference type="Proteomes" id="UP000000305"/>
    </source>
</evidence>
<reference evidence="2 3" key="1">
    <citation type="journal article" date="2011" name="Science">
        <title>The ecoresponsive genome of Daphnia pulex.</title>
        <authorList>
            <person name="Colbourne J.K."/>
            <person name="Pfrender M.E."/>
            <person name="Gilbert D."/>
            <person name="Thomas W.K."/>
            <person name="Tucker A."/>
            <person name="Oakley T.H."/>
            <person name="Tokishita S."/>
            <person name="Aerts A."/>
            <person name="Arnold G.J."/>
            <person name="Basu M.K."/>
            <person name="Bauer D.J."/>
            <person name="Caceres C.E."/>
            <person name="Carmel L."/>
            <person name="Casola C."/>
            <person name="Choi J.H."/>
            <person name="Detter J.C."/>
            <person name="Dong Q."/>
            <person name="Dusheyko S."/>
            <person name="Eads B.D."/>
            <person name="Frohlich T."/>
            <person name="Geiler-Samerotte K.A."/>
            <person name="Gerlach D."/>
            <person name="Hatcher P."/>
            <person name="Jogdeo S."/>
            <person name="Krijgsveld J."/>
            <person name="Kriventseva E.V."/>
            <person name="Kultz D."/>
            <person name="Laforsch C."/>
            <person name="Lindquist E."/>
            <person name="Lopez J."/>
            <person name="Manak J.R."/>
            <person name="Muller J."/>
            <person name="Pangilinan J."/>
            <person name="Patwardhan R.P."/>
            <person name="Pitluck S."/>
            <person name="Pritham E.J."/>
            <person name="Rechtsteiner A."/>
            <person name="Rho M."/>
            <person name="Rogozin I.B."/>
            <person name="Sakarya O."/>
            <person name="Salamov A."/>
            <person name="Schaack S."/>
            <person name="Shapiro H."/>
            <person name="Shiga Y."/>
            <person name="Skalitzky C."/>
            <person name="Smith Z."/>
            <person name="Souvorov A."/>
            <person name="Sung W."/>
            <person name="Tang Z."/>
            <person name="Tsuchiya D."/>
            <person name="Tu H."/>
            <person name="Vos H."/>
            <person name="Wang M."/>
            <person name="Wolf Y.I."/>
            <person name="Yamagata H."/>
            <person name="Yamada T."/>
            <person name="Ye Y."/>
            <person name="Shaw J.R."/>
            <person name="Andrews J."/>
            <person name="Crease T.J."/>
            <person name="Tang H."/>
            <person name="Lucas S.M."/>
            <person name="Robertson H.M."/>
            <person name="Bork P."/>
            <person name="Koonin E.V."/>
            <person name="Zdobnov E.M."/>
            <person name="Grigoriev I.V."/>
            <person name="Lynch M."/>
            <person name="Boore J.L."/>
        </authorList>
    </citation>
    <scope>NUCLEOTIDE SEQUENCE [LARGE SCALE GENOMIC DNA]</scope>
</reference>
<accession>E9FW13</accession>
<name>E9FW13_DAPPU</name>
<evidence type="ECO:0000313" key="2">
    <source>
        <dbReference type="EMBL" id="EFX88642.1"/>
    </source>
</evidence>
<dbReference type="eggNOG" id="KOG2354">
    <property type="taxonomic scope" value="Eukaryota"/>
</dbReference>
<gene>
    <name evidence="2" type="ORF">DAPPUDRAFT_206352</name>
</gene>
<sequence length="391" mass="44598">MSKLGEENDEVVREIPVFLSKNLLQKLYVFQYPLRSVAVEMERPHVAASRIKPKLQEVELELELPTHTPNYDRSKAEQIVINTDGQNKCDKPDHQNFFKGSFMDKITYTSTKALLDPGRFAVGIVVDNELHLNPLHGILHVKPNFPYLDKSEKNLKDTDEPTESGDEEEVAEQITVKFARTETDRSKALREKSYGFLQKKNAEEPWYNTKFYSLNSEESMLEKNRLICGKSDTVQNLTMAKDKYISDLIGPSLEIDEFQKQLTLGNASMFQILKLPQLVDRIKNLMANVKLISFSKLCSTLEIKQESVKMESLKSLQQVAELVQGNWVVKSEILYPSGEKDKTVKLCGISGIHPDIISKARDYVVNSLRPPDDFLFPGDCHKVLTLNYVLI</sequence>
<proteinExistence type="predicted"/>
<dbReference type="GO" id="GO:0005666">
    <property type="term" value="C:RNA polymerase III complex"/>
    <property type="evidence" value="ECO:0000318"/>
    <property type="project" value="GO_Central"/>
</dbReference>
<dbReference type="KEGG" id="dpx:DAPPUDRAFT_206352"/>
<dbReference type="HOGENOM" id="CLU_021012_2_0_1"/>
<evidence type="ECO:0008006" key="4">
    <source>
        <dbReference type="Google" id="ProtNLM"/>
    </source>
</evidence>
<feature type="compositionally biased region" description="Acidic residues" evidence="1">
    <location>
        <begin position="160"/>
        <end position="170"/>
    </location>
</feature>
<dbReference type="Pfam" id="PF04801">
    <property type="entry name" value="RPC5"/>
    <property type="match status" value="1"/>
</dbReference>
<keyword evidence="3" id="KW-1185">Reference proteome</keyword>
<dbReference type="PANTHER" id="PTHR12069">
    <property type="entry name" value="DNA-DIRECTED RNA POLYMERASES III 80 KDA POLYPEPTIDE RNA POLYMERASE III SUBUNIT 5"/>
    <property type="match status" value="1"/>
</dbReference>
<organism evidence="2 3">
    <name type="scientific">Daphnia pulex</name>
    <name type="common">Water flea</name>
    <dbReference type="NCBI Taxonomy" id="6669"/>
    <lineage>
        <taxon>Eukaryota</taxon>
        <taxon>Metazoa</taxon>
        <taxon>Ecdysozoa</taxon>
        <taxon>Arthropoda</taxon>
        <taxon>Crustacea</taxon>
        <taxon>Branchiopoda</taxon>
        <taxon>Diplostraca</taxon>
        <taxon>Cladocera</taxon>
        <taxon>Anomopoda</taxon>
        <taxon>Daphniidae</taxon>
        <taxon>Daphnia</taxon>
    </lineage>
</organism>
<dbReference type="Proteomes" id="UP000000305">
    <property type="component" value="Unassembled WGS sequence"/>
</dbReference>
<dbReference type="PANTHER" id="PTHR12069:SF0">
    <property type="entry name" value="DNA-DIRECTED RNA POLYMERASE III SUBUNIT RPC5"/>
    <property type="match status" value="1"/>
</dbReference>
<dbReference type="AlphaFoldDB" id="E9FW13"/>
<protein>
    <recommendedName>
        <fullName evidence="4">DNA-directed RNA polymerase III subunit RPC5</fullName>
    </recommendedName>
</protein>
<dbReference type="InParanoid" id="E9FW13"/>
<dbReference type="STRING" id="6669.E9FW13"/>
<dbReference type="GO" id="GO:0006351">
    <property type="term" value="P:DNA-templated transcription"/>
    <property type="evidence" value="ECO:0007669"/>
    <property type="project" value="InterPro"/>
</dbReference>
<evidence type="ECO:0000256" key="1">
    <source>
        <dbReference type="SAM" id="MobiDB-lite"/>
    </source>
</evidence>